<evidence type="ECO:0000256" key="3">
    <source>
        <dbReference type="ARBA" id="ARBA00022468"/>
    </source>
</evidence>
<organism evidence="7 8">
    <name type="scientific">Pyrocoelia pectoralis</name>
    <dbReference type="NCBI Taxonomy" id="417401"/>
    <lineage>
        <taxon>Eukaryota</taxon>
        <taxon>Metazoa</taxon>
        <taxon>Ecdysozoa</taxon>
        <taxon>Arthropoda</taxon>
        <taxon>Hexapoda</taxon>
        <taxon>Insecta</taxon>
        <taxon>Pterygota</taxon>
        <taxon>Neoptera</taxon>
        <taxon>Endopterygota</taxon>
        <taxon>Coleoptera</taxon>
        <taxon>Polyphaga</taxon>
        <taxon>Elateriformia</taxon>
        <taxon>Elateroidea</taxon>
        <taxon>Lampyridae</taxon>
        <taxon>Lampyrinae</taxon>
        <taxon>Pyrocoelia</taxon>
    </lineage>
</organism>
<proteinExistence type="inferred from homology"/>
<dbReference type="PANTHER" id="PTHR12472">
    <property type="entry name" value="RAB3-GAP REGULATORY DOMAIN"/>
    <property type="match status" value="1"/>
</dbReference>
<keyword evidence="3" id="KW-0343">GTPase activation</keyword>
<gene>
    <name evidence="7" type="ORF">RI129_006771</name>
</gene>
<dbReference type="Pfam" id="PF14656">
    <property type="entry name" value="RAB3GAP2_C"/>
    <property type="match status" value="1"/>
</dbReference>
<comment type="subcellular location">
    <subcellularLocation>
        <location evidence="1">Cytoplasm</location>
    </subcellularLocation>
</comment>
<keyword evidence="4" id="KW-0963">Cytoplasm</keyword>
<comment type="similarity">
    <text evidence="2">Belongs to the Rab3-GAP regulatory subunit family.</text>
</comment>
<feature type="domain" description="Rab3GAP regulatory subunit C-terminal" evidence="6">
    <location>
        <begin position="705"/>
        <end position="1265"/>
    </location>
</feature>
<dbReference type="Pfam" id="PF14655">
    <property type="entry name" value="RAB3GAP2_N"/>
    <property type="match status" value="1"/>
</dbReference>
<evidence type="ECO:0000259" key="5">
    <source>
        <dbReference type="Pfam" id="PF14655"/>
    </source>
</evidence>
<dbReference type="InterPro" id="IPR029257">
    <property type="entry name" value="RAB3GAP2_C"/>
</dbReference>
<evidence type="ECO:0000313" key="7">
    <source>
        <dbReference type="EMBL" id="KAK5645471.1"/>
    </source>
</evidence>
<evidence type="ECO:0000256" key="4">
    <source>
        <dbReference type="ARBA" id="ARBA00022490"/>
    </source>
</evidence>
<evidence type="ECO:0000256" key="2">
    <source>
        <dbReference type="ARBA" id="ARBA00008153"/>
    </source>
</evidence>
<reference evidence="7 8" key="1">
    <citation type="journal article" date="2024" name="Insects">
        <title>An Improved Chromosome-Level Genome Assembly of the Firefly Pyrocoelia pectoralis.</title>
        <authorList>
            <person name="Fu X."/>
            <person name="Meyer-Rochow V.B."/>
            <person name="Ballantyne L."/>
            <person name="Zhu X."/>
        </authorList>
    </citation>
    <scope>NUCLEOTIDE SEQUENCE [LARGE SCALE GENOMIC DNA]</scope>
    <source>
        <strain evidence="7">XCY_ONT2</strain>
    </source>
</reference>
<accession>A0AAN7ZPY5</accession>
<evidence type="ECO:0008006" key="9">
    <source>
        <dbReference type="Google" id="ProtNLM"/>
    </source>
</evidence>
<dbReference type="PANTHER" id="PTHR12472:SF0">
    <property type="entry name" value="RAB3 GTPASE-ACTIVATING PROTEIN NON-CATALYTIC SUBUNIT"/>
    <property type="match status" value="1"/>
</dbReference>
<evidence type="ECO:0000256" key="1">
    <source>
        <dbReference type="ARBA" id="ARBA00004496"/>
    </source>
</evidence>
<dbReference type="Proteomes" id="UP001329430">
    <property type="component" value="Chromosome 4"/>
</dbReference>
<dbReference type="InterPro" id="IPR026059">
    <property type="entry name" value="Rab3GAP2"/>
</dbReference>
<feature type="domain" description="Rab3-GAP regulatory subunit N-terminal" evidence="5">
    <location>
        <begin position="33"/>
        <end position="431"/>
    </location>
</feature>
<dbReference type="GO" id="GO:0005737">
    <property type="term" value="C:cytoplasm"/>
    <property type="evidence" value="ECO:0007669"/>
    <property type="project" value="UniProtKB-SubCell"/>
</dbReference>
<dbReference type="GO" id="GO:0005096">
    <property type="term" value="F:GTPase activator activity"/>
    <property type="evidence" value="ECO:0007669"/>
    <property type="project" value="UniProtKB-KW"/>
</dbReference>
<sequence>MSCQIKQIGTIENISTIRRCLFPTDDERGSDNWLQVCQVAASPTADIIAIAHDKRLVILTAKWDTLKSISTFDILFSGCIDNEDSITAVLCLPVVIQSQSSQVGPEWICVVIGFESGTVRFFTEDCKLLLSEQFHSERVCNLKCQSQHSPRPDLNIELKPEEIYVQYTHNICNINGNQLFTILRSCRSQLGIGGNIDGGVKGIVVKKLGFQDQFSISDAVVVGLDLANTFDHLLTASTCGGFETRYRAMAPHNTLLIGAGSKPYVAFRYALEGGSQPVLTDVAKAVANKLKSALPSWLTGGKVTVDKQMSLATQPLEPMGCRFGLCDLRRTALTVILSPDRRLAIITDLLGRIVLMDCRRGIALRMFKGYRDAQCAFIQVPDEKHTKHHANTKIATFVIIYAPKKGTLEIFSAQRGLKIATFTASKSSSLLYINYGLVGFTITTKSRYVCPFTCCLLDPDGQIKEIIVPFHYSLTEKNSHKARDLHLYKRLKTYIKTGNLVFENFIAEALNSCMEIKTVQVQLQCLQLLIACKEIHPDIILKCVEYFLEKYGSLESEDINNDMKTMKQLLHNLNIMTRFYLFILSDKGDDENGNQCDNSESTHTYLGEKVINNLQKLLDLSTVTADENSELKVSFFDDTIFTFCTFLSAFDISRTDQICLRHHIDPPNLFLISEAIFKSYISQNRTDYAEFAIQIKTCNISLNNLFKMVLNYWFNRSLHINLNLEGEMQNLSRLIYTLTKLEPFQNISVDYNQKSVFWSGIREELADSSRPFPALTAALICRSVAQKIEYEKELQQSGTSLEEENMEIWEKMSQENCDWMILIGKLEDVSLLNIILQCKPSVSEADLPKLKHNPVDVSLQYVLQKGRGAVSELVAQWLTTAGVSPESIILNNKNEYVDGSLIYERLNILRKQFPYSLDVDVLLVNMCWEYALAWQKNLSEFLYLEAAIECLEHISQSHLKQGLYNLVWNTHLKILFESTCKLINKVGKLPKEKLCKQDTGLNDFQINLFINICTHFLDNFLEVVQQSYNSEKTRLQYESIWDNGGQPLAELALQQNYINYDLLHAHFQLTLTIQMITTFTIKHAKPVNNLYDGEVISLFFTDFQQKTQVNWHRSDTKTHASRTQFLLKIISSSIETVTINENKVYAHNHINWMAKCQSLARVWNLDVDLLKRFQVVQLFLNGFDSIAEELLPTLAEINKLGPDLLIVAGKRLHQFISSSQDLGEKMSALTPALTNYLDSLQNGEWCAPSSIEAILSVTTHCIRCLEENQNEYRLACQLLEACATLQDVQR</sequence>
<dbReference type="InterPro" id="IPR032839">
    <property type="entry name" value="RAB3GAP_N"/>
</dbReference>
<keyword evidence="8" id="KW-1185">Reference proteome</keyword>
<evidence type="ECO:0000259" key="6">
    <source>
        <dbReference type="Pfam" id="PF14656"/>
    </source>
</evidence>
<protein>
    <recommendedName>
        <fullName evidence="9">Rab3 GTPase-activating protein non-catalytic subunit</fullName>
    </recommendedName>
</protein>
<comment type="caution">
    <text evidence="7">The sequence shown here is derived from an EMBL/GenBank/DDBJ whole genome shotgun (WGS) entry which is preliminary data.</text>
</comment>
<evidence type="ECO:0000313" key="8">
    <source>
        <dbReference type="Proteomes" id="UP001329430"/>
    </source>
</evidence>
<name>A0AAN7ZPY5_9COLE</name>
<dbReference type="EMBL" id="JAVRBK010000004">
    <property type="protein sequence ID" value="KAK5645471.1"/>
    <property type="molecule type" value="Genomic_DNA"/>
</dbReference>